<name>A0A2U2XFI7_9FLAO</name>
<evidence type="ECO:0000313" key="3">
    <source>
        <dbReference type="Proteomes" id="UP000245370"/>
    </source>
</evidence>
<evidence type="ECO:0000259" key="1">
    <source>
        <dbReference type="PROSITE" id="PS50234"/>
    </source>
</evidence>
<dbReference type="Pfam" id="PF07610">
    <property type="entry name" value="DUF1573"/>
    <property type="match status" value="1"/>
</dbReference>
<dbReference type="AlphaFoldDB" id="A0A2U2XFI7"/>
<dbReference type="InterPro" id="IPR051173">
    <property type="entry name" value="Ca_channel_alpha-2/delta"/>
</dbReference>
<dbReference type="Proteomes" id="UP000245370">
    <property type="component" value="Unassembled WGS sequence"/>
</dbReference>
<evidence type="ECO:0000313" key="2">
    <source>
        <dbReference type="EMBL" id="PWH86517.1"/>
    </source>
</evidence>
<dbReference type="SMART" id="SM00327">
    <property type="entry name" value="VWA"/>
    <property type="match status" value="1"/>
</dbReference>
<proteinExistence type="predicted"/>
<dbReference type="RefSeq" id="WP_109358629.1">
    <property type="nucleotide sequence ID" value="NZ_QFRJ01000002.1"/>
</dbReference>
<gene>
    <name evidence="2" type="ORF">DIT68_04580</name>
</gene>
<dbReference type="EMBL" id="QFRJ01000002">
    <property type="protein sequence ID" value="PWH86517.1"/>
    <property type="molecule type" value="Genomic_DNA"/>
</dbReference>
<feature type="domain" description="VWFA" evidence="1">
    <location>
        <begin position="307"/>
        <end position="479"/>
    </location>
</feature>
<dbReference type="PANTHER" id="PTHR10166:SF37">
    <property type="entry name" value="STOLID, ISOFORM H"/>
    <property type="match status" value="1"/>
</dbReference>
<dbReference type="PANTHER" id="PTHR10166">
    <property type="entry name" value="VOLTAGE-DEPENDENT CALCIUM CHANNEL SUBUNIT ALPHA-2/DELTA-RELATED"/>
    <property type="match status" value="1"/>
</dbReference>
<protein>
    <recommendedName>
        <fullName evidence="1">VWFA domain-containing protein</fullName>
    </recommendedName>
</protein>
<sequence>MRIFISLFLLSFHILGHTQIIFDKISHDFEEINGNDQRYVDIYLKNNTNKEVFILSVKTPMEVSSLQKSDRIQADSSAVIRFHINNRSKGKFNYSIPVYTSASNEATTILLKGRIVSLPMSNSLTACPSFGQKPPQGNPMDFMLTVETIDKTTGEKLGRSRVAIIQNGTAIGKWPTSKDGELKIKLPLGITYFYATHDGYYPDELAQYVNFKNNFVTLALTKKEMPKEEIIAEEITEITKEPESILEELHEQRIIIIEENQPETDLSDFIEETPEEVKEEKIAKETIPEYDKIDKDNFDLKYFKPINVVFVLDVSSSMNRYDRAELLKYSLDQLLGMLRPEDKIGLVSYSSDAQVLLNPTPGDQKEVISKVVQKLKISGQTAGGKGIKLGYKQVNKNSSVGVQNHLIIITDGAFNQDSGNYKKYIEKNFDKYNTTMSVVGIKTNSKSEESMREAAELGNGRFVLIEKLVDAQNKLKEEVRLSTFKAN</sequence>
<organism evidence="2 3">
    <name type="scientific">Brumimicrobium oceani</name>
    <dbReference type="NCBI Taxonomy" id="2100725"/>
    <lineage>
        <taxon>Bacteria</taxon>
        <taxon>Pseudomonadati</taxon>
        <taxon>Bacteroidota</taxon>
        <taxon>Flavobacteriia</taxon>
        <taxon>Flavobacteriales</taxon>
        <taxon>Crocinitomicaceae</taxon>
        <taxon>Brumimicrobium</taxon>
    </lineage>
</organism>
<dbReference type="Pfam" id="PF00092">
    <property type="entry name" value="VWA"/>
    <property type="match status" value="1"/>
</dbReference>
<dbReference type="InterPro" id="IPR011467">
    <property type="entry name" value="DUF1573"/>
</dbReference>
<reference evidence="2 3" key="2">
    <citation type="submission" date="2018-05" db="EMBL/GenBank/DDBJ databases">
        <authorList>
            <person name="Lanie J.A."/>
            <person name="Ng W.-L."/>
            <person name="Kazmierczak K.M."/>
            <person name="Andrzejewski T.M."/>
            <person name="Davidsen T.M."/>
            <person name="Wayne K.J."/>
            <person name="Tettelin H."/>
            <person name="Glass J.I."/>
            <person name="Rusch D."/>
            <person name="Podicherti R."/>
            <person name="Tsui H.-C.T."/>
            <person name="Winkler M.E."/>
        </authorList>
    </citation>
    <scope>NUCLEOTIDE SEQUENCE [LARGE SCALE GENOMIC DNA]</scope>
    <source>
        <strain evidence="2 3">C305</strain>
    </source>
</reference>
<reference evidence="2 3" key="1">
    <citation type="submission" date="2018-05" db="EMBL/GenBank/DDBJ databases">
        <title>Brumimicrobium oceani sp. nov., isolated from coastal sediment.</title>
        <authorList>
            <person name="Kou Y."/>
        </authorList>
    </citation>
    <scope>NUCLEOTIDE SEQUENCE [LARGE SCALE GENOMIC DNA]</scope>
    <source>
        <strain evidence="2 3">C305</strain>
    </source>
</reference>
<dbReference type="SUPFAM" id="SSF53300">
    <property type="entry name" value="vWA-like"/>
    <property type="match status" value="1"/>
</dbReference>
<dbReference type="Gene3D" id="3.40.50.410">
    <property type="entry name" value="von Willebrand factor, type A domain"/>
    <property type="match status" value="1"/>
</dbReference>
<dbReference type="InterPro" id="IPR036465">
    <property type="entry name" value="vWFA_dom_sf"/>
</dbReference>
<comment type="caution">
    <text evidence="2">The sequence shown here is derived from an EMBL/GenBank/DDBJ whole genome shotgun (WGS) entry which is preliminary data.</text>
</comment>
<keyword evidence="3" id="KW-1185">Reference proteome</keyword>
<dbReference type="OrthoDB" id="9805121at2"/>
<dbReference type="PROSITE" id="PS50234">
    <property type="entry name" value="VWFA"/>
    <property type="match status" value="1"/>
</dbReference>
<accession>A0A2U2XFI7</accession>
<dbReference type="InterPro" id="IPR002035">
    <property type="entry name" value="VWF_A"/>
</dbReference>